<sequence length="245" mass="28795">MTLIKFFFISYLRSLYTKDWWRQLTVPLFSFYIAYVSYYVGSWVLFSMMLLAYTLFAKMLDKLYLGIHFFHIPIFPPSHISNIGMLLILKLLVNTSFIAFSFCLLLALIKELQLVWCFNMLAVYITFNSLFYLGYTWSYRTKTLYLIFFGFVIMLLTVLIVAPISFSQGIGVVPLPFSETQAMNPKINNFIKKIDNWYWGNEVYLFFTLLLLTPFSVWLSIKGIWKAGLVNPFPSSEVLNFQRKN</sequence>
<keyword evidence="1" id="KW-0472">Membrane</keyword>
<organism evidence="2 3">
    <name type="scientific">Thermoflexibacter ruber</name>
    <dbReference type="NCBI Taxonomy" id="1003"/>
    <lineage>
        <taxon>Bacteria</taxon>
        <taxon>Pseudomonadati</taxon>
        <taxon>Bacteroidota</taxon>
        <taxon>Cytophagia</taxon>
        <taxon>Cytophagales</taxon>
        <taxon>Thermoflexibacteraceae</taxon>
        <taxon>Thermoflexibacter</taxon>
    </lineage>
</organism>
<dbReference type="Proteomes" id="UP000199513">
    <property type="component" value="Unassembled WGS sequence"/>
</dbReference>
<dbReference type="STRING" id="1003.SAMN04488541_10609"/>
<keyword evidence="1" id="KW-0812">Transmembrane</keyword>
<dbReference type="AlphaFoldDB" id="A0A1I2JVG2"/>
<feature type="transmembrane region" description="Helical" evidence="1">
    <location>
        <begin position="113"/>
        <end position="133"/>
    </location>
</feature>
<feature type="transmembrane region" description="Helical" evidence="1">
    <location>
        <begin position="203"/>
        <end position="221"/>
    </location>
</feature>
<feature type="transmembrane region" description="Helical" evidence="1">
    <location>
        <begin position="86"/>
        <end position="107"/>
    </location>
</feature>
<evidence type="ECO:0000256" key="1">
    <source>
        <dbReference type="SAM" id="Phobius"/>
    </source>
</evidence>
<proteinExistence type="predicted"/>
<accession>A0A1I2JVG2</accession>
<protein>
    <submittedName>
        <fullName evidence="2">Uncharacterized protein</fullName>
    </submittedName>
</protein>
<feature type="transmembrane region" description="Helical" evidence="1">
    <location>
        <begin position="145"/>
        <end position="166"/>
    </location>
</feature>
<name>A0A1I2JVG2_9BACT</name>
<dbReference type="EMBL" id="FONY01000060">
    <property type="protein sequence ID" value="SFF56781.1"/>
    <property type="molecule type" value="Genomic_DNA"/>
</dbReference>
<gene>
    <name evidence="2" type="ORF">SAMN04488541_10609</name>
</gene>
<evidence type="ECO:0000313" key="2">
    <source>
        <dbReference type="EMBL" id="SFF56781.1"/>
    </source>
</evidence>
<reference evidence="2 3" key="1">
    <citation type="submission" date="2016-10" db="EMBL/GenBank/DDBJ databases">
        <authorList>
            <person name="de Groot N.N."/>
        </authorList>
    </citation>
    <scope>NUCLEOTIDE SEQUENCE [LARGE SCALE GENOMIC DNA]</scope>
    <source>
        <strain>GEY</strain>
        <strain evidence="3">DSM 9560</strain>
    </source>
</reference>
<evidence type="ECO:0000313" key="3">
    <source>
        <dbReference type="Proteomes" id="UP000199513"/>
    </source>
</evidence>
<dbReference type="RefSeq" id="WP_091549360.1">
    <property type="nucleotide sequence ID" value="NZ_FONY01000060.1"/>
</dbReference>
<keyword evidence="1" id="KW-1133">Transmembrane helix</keyword>
<keyword evidence="3" id="KW-1185">Reference proteome</keyword>